<keyword evidence="3" id="KW-0479">Metal-binding</keyword>
<evidence type="ECO:0000313" key="10">
    <source>
        <dbReference type="EMBL" id="KAK9694029.1"/>
    </source>
</evidence>
<accession>A0AAW1IV01</accession>
<evidence type="ECO:0000256" key="5">
    <source>
        <dbReference type="ARBA" id="ARBA00022833"/>
    </source>
</evidence>
<comment type="similarity">
    <text evidence="8">Belongs to the nanos family.</text>
</comment>
<dbReference type="PANTHER" id="PTHR12887">
    <property type="entry name" value="NANOS PROTEIN"/>
    <property type="match status" value="1"/>
</dbReference>
<sequence>MKLNYDVIRNKENVPNIFTPKRHNMSFWNIKSHSNYLPLNSSGSTGTDDSLQGEQIGNESFLLDYVGATGYGPITSTPSSSNNTNSVLHSSYEDRNYCPATIHLLYKNVQTSLYYCTMCKKSTSNFYTDQMDTLSPEASGDANVLDMFPENSTLRQVLDISSKHGRSKKNVSCKFCKKNGEIAAVYQSHELKNLEGKVVCPVLRSYRCSICNATGDFAHTRKYCPMSASIYDELPIFRRLANGVISTFHNHK</sequence>
<evidence type="ECO:0000313" key="11">
    <source>
        <dbReference type="Proteomes" id="UP001458880"/>
    </source>
</evidence>
<dbReference type="Pfam" id="PF05741">
    <property type="entry name" value="zf-nanos"/>
    <property type="match status" value="1"/>
</dbReference>
<dbReference type="GO" id="GO:0006417">
    <property type="term" value="P:regulation of translation"/>
    <property type="evidence" value="ECO:0007669"/>
    <property type="project" value="UniProtKB-UniRule"/>
</dbReference>
<dbReference type="PROSITE" id="PS51522">
    <property type="entry name" value="ZF_NANOS"/>
    <property type="match status" value="1"/>
</dbReference>
<evidence type="ECO:0000259" key="9">
    <source>
        <dbReference type="PROSITE" id="PS51522"/>
    </source>
</evidence>
<evidence type="ECO:0000256" key="1">
    <source>
        <dbReference type="ARBA" id="ARBA00004496"/>
    </source>
</evidence>
<evidence type="ECO:0000256" key="6">
    <source>
        <dbReference type="ARBA" id="ARBA00022845"/>
    </source>
</evidence>
<evidence type="ECO:0000256" key="3">
    <source>
        <dbReference type="ARBA" id="ARBA00022723"/>
    </source>
</evidence>
<dbReference type="InterPro" id="IPR024161">
    <property type="entry name" value="Znf_nanos-typ"/>
</dbReference>
<keyword evidence="2" id="KW-0963">Cytoplasm</keyword>
<feature type="domain" description="Nanos-type" evidence="9">
    <location>
        <begin position="172"/>
        <end position="226"/>
    </location>
</feature>
<evidence type="ECO:0000256" key="2">
    <source>
        <dbReference type="ARBA" id="ARBA00022490"/>
    </source>
</evidence>
<reference evidence="10 11" key="1">
    <citation type="journal article" date="2024" name="BMC Genomics">
        <title>De novo assembly and annotation of Popillia japonica's genome with initial clues to its potential as an invasive pest.</title>
        <authorList>
            <person name="Cucini C."/>
            <person name="Boschi S."/>
            <person name="Funari R."/>
            <person name="Cardaioli E."/>
            <person name="Iannotti N."/>
            <person name="Marturano G."/>
            <person name="Paoli F."/>
            <person name="Bruttini M."/>
            <person name="Carapelli A."/>
            <person name="Frati F."/>
            <person name="Nardi F."/>
        </authorList>
    </citation>
    <scope>NUCLEOTIDE SEQUENCE [LARGE SCALE GENOMIC DNA]</scope>
    <source>
        <strain evidence="10">DMR45628</strain>
    </source>
</reference>
<evidence type="ECO:0000256" key="4">
    <source>
        <dbReference type="ARBA" id="ARBA00022771"/>
    </source>
</evidence>
<evidence type="ECO:0000256" key="8">
    <source>
        <dbReference type="PROSITE-ProRule" id="PRU00855"/>
    </source>
</evidence>
<dbReference type="GO" id="GO:0003723">
    <property type="term" value="F:RNA binding"/>
    <property type="evidence" value="ECO:0007669"/>
    <property type="project" value="UniProtKB-UniRule"/>
</dbReference>
<protein>
    <submittedName>
        <fullName evidence="10">Nanos RNA binding domain</fullName>
    </submittedName>
</protein>
<dbReference type="AlphaFoldDB" id="A0AAW1IV01"/>
<comment type="subcellular location">
    <subcellularLocation>
        <location evidence="1">Cytoplasm</location>
    </subcellularLocation>
</comment>
<dbReference type="GO" id="GO:0005737">
    <property type="term" value="C:cytoplasm"/>
    <property type="evidence" value="ECO:0007669"/>
    <property type="project" value="UniProtKB-SubCell"/>
</dbReference>
<dbReference type="Proteomes" id="UP001458880">
    <property type="component" value="Unassembled WGS sequence"/>
</dbReference>
<comment type="caution">
    <text evidence="10">The sequence shown here is derived from an EMBL/GenBank/DDBJ whole genome shotgun (WGS) entry which is preliminary data.</text>
</comment>
<name>A0AAW1IV01_POPJA</name>
<keyword evidence="11" id="KW-1185">Reference proteome</keyword>
<gene>
    <name evidence="10" type="ORF">QE152_g33805</name>
</gene>
<dbReference type="GO" id="GO:0008270">
    <property type="term" value="F:zinc ion binding"/>
    <property type="evidence" value="ECO:0007669"/>
    <property type="project" value="UniProtKB-KW"/>
</dbReference>
<dbReference type="Gene3D" id="4.10.60.30">
    <property type="entry name" value="Nanos, RNA-binding domain"/>
    <property type="match status" value="1"/>
</dbReference>
<proteinExistence type="inferred from homology"/>
<organism evidence="10 11">
    <name type="scientific">Popillia japonica</name>
    <name type="common">Japanese beetle</name>
    <dbReference type="NCBI Taxonomy" id="7064"/>
    <lineage>
        <taxon>Eukaryota</taxon>
        <taxon>Metazoa</taxon>
        <taxon>Ecdysozoa</taxon>
        <taxon>Arthropoda</taxon>
        <taxon>Hexapoda</taxon>
        <taxon>Insecta</taxon>
        <taxon>Pterygota</taxon>
        <taxon>Neoptera</taxon>
        <taxon>Endopterygota</taxon>
        <taxon>Coleoptera</taxon>
        <taxon>Polyphaga</taxon>
        <taxon>Scarabaeiformia</taxon>
        <taxon>Scarabaeidae</taxon>
        <taxon>Rutelinae</taxon>
        <taxon>Popillia</taxon>
    </lineage>
</organism>
<dbReference type="EMBL" id="JASPKY010000524">
    <property type="protein sequence ID" value="KAK9694029.1"/>
    <property type="molecule type" value="Genomic_DNA"/>
</dbReference>
<keyword evidence="4 8" id="KW-0863">Zinc-finger</keyword>
<keyword evidence="7 8" id="KW-0694">RNA-binding</keyword>
<evidence type="ECO:0000256" key="7">
    <source>
        <dbReference type="ARBA" id="ARBA00022884"/>
    </source>
</evidence>
<dbReference type="InterPro" id="IPR008705">
    <property type="entry name" value="Nanos/Xcar2"/>
</dbReference>
<keyword evidence="6 8" id="KW-0810">Translation regulation</keyword>
<dbReference type="InterPro" id="IPR038129">
    <property type="entry name" value="Nanos_sf"/>
</dbReference>
<keyword evidence="5" id="KW-0862">Zinc</keyword>